<sequence>MKSDPPSLMIERGPIEPSPLTKNIRIEILTF</sequence>
<dbReference type="EMBL" id="BK032573">
    <property type="protein sequence ID" value="DAF48770.1"/>
    <property type="molecule type" value="Genomic_DNA"/>
</dbReference>
<name>A0A8S5SDJ2_9CAUD</name>
<reference evidence="1" key="1">
    <citation type="journal article" date="2021" name="Proc. Natl. Acad. Sci. U.S.A.">
        <title>A Catalog of Tens of Thousands of Viruses from Human Metagenomes Reveals Hidden Associations with Chronic Diseases.</title>
        <authorList>
            <person name="Tisza M.J."/>
            <person name="Buck C.B."/>
        </authorList>
    </citation>
    <scope>NUCLEOTIDE SEQUENCE</scope>
    <source>
        <strain evidence="1">Ctt1f11</strain>
    </source>
</reference>
<proteinExistence type="predicted"/>
<accession>A0A8S5SDJ2</accession>
<protein>
    <submittedName>
        <fullName evidence="1">Uncharacterized protein</fullName>
    </submittedName>
</protein>
<organism evidence="1">
    <name type="scientific">Siphoviridae sp. ctt1f11</name>
    <dbReference type="NCBI Taxonomy" id="2827959"/>
    <lineage>
        <taxon>Viruses</taxon>
        <taxon>Duplodnaviria</taxon>
        <taxon>Heunggongvirae</taxon>
        <taxon>Uroviricota</taxon>
        <taxon>Caudoviricetes</taxon>
    </lineage>
</organism>
<evidence type="ECO:0000313" key="1">
    <source>
        <dbReference type="EMBL" id="DAF48770.1"/>
    </source>
</evidence>